<name>A0A2P2P6X9_RHIMU</name>
<dbReference type="EMBL" id="GGEC01070030">
    <property type="protein sequence ID" value="MBX50514.1"/>
    <property type="molecule type" value="Transcribed_RNA"/>
</dbReference>
<sequence length="15" mass="1876">MWGYEQIKAAEHRRT</sequence>
<reference evidence="1" key="1">
    <citation type="submission" date="2018-02" db="EMBL/GenBank/DDBJ databases">
        <title>Rhizophora mucronata_Transcriptome.</title>
        <authorList>
            <person name="Meera S.P."/>
            <person name="Sreeshan A."/>
            <person name="Augustine A."/>
        </authorList>
    </citation>
    <scope>NUCLEOTIDE SEQUENCE</scope>
    <source>
        <tissue evidence="1">Leaf</tissue>
    </source>
</reference>
<organism evidence="1">
    <name type="scientific">Rhizophora mucronata</name>
    <name type="common">Asiatic mangrove</name>
    <dbReference type="NCBI Taxonomy" id="61149"/>
    <lineage>
        <taxon>Eukaryota</taxon>
        <taxon>Viridiplantae</taxon>
        <taxon>Streptophyta</taxon>
        <taxon>Embryophyta</taxon>
        <taxon>Tracheophyta</taxon>
        <taxon>Spermatophyta</taxon>
        <taxon>Magnoliopsida</taxon>
        <taxon>eudicotyledons</taxon>
        <taxon>Gunneridae</taxon>
        <taxon>Pentapetalae</taxon>
        <taxon>rosids</taxon>
        <taxon>fabids</taxon>
        <taxon>Malpighiales</taxon>
        <taxon>Rhizophoraceae</taxon>
        <taxon>Rhizophora</taxon>
    </lineage>
</organism>
<evidence type="ECO:0000313" key="1">
    <source>
        <dbReference type="EMBL" id="MBX50514.1"/>
    </source>
</evidence>
<proteinExistence type="predicted"/>
<accession>A0A2P2P6X9</accession>
<protein>
    <submittedName>
        <fullName evidence="1">Uncharacterized protein</fullName>
    </submittedName>
</protein>